<dbReference type="Pfam" id="PF04400">
    <property type="entry name" value="NqrM"/>
    <property type="match status" value="1"/>
</dbReference>
<proteinExistence type="predicted"/>
<dbReference type="PANTHER" id="PTHR40691">
    <property type="entry name" value="(NA+)-NQR MATURATION NQRM"/>
    <property type="match status" value="1"/>
</dbReference>
<reference evidence="1 2" key="2">
    <citation type="journal article" date="2016" name="Genome Announc.">
        <title>Complete Genome Sequence of the Highly Virulent Aeromonas schubertii Strain WL1483, Isolated from Diseased Snakehead Fish (Channa argus) in China.</title>
        <authorList>
            <person name="Liu L."/>
            <person name="Li N."/>
            <person name="Zhang D."/>
            <person name="Fu X."/>
            <person name="Shi C."/>
            <person name="Lin Q."/>
            <person name="Hao G."/>
        </authorList>
    </citation>
    <scope>NUCLEOTIDE SEQUENCE [LARGE SCALE GENOMIC DNA]</scope>
    <source>
        <strain evidence="1 2">WL1483</strain>
    </source>
</reference>
<evidence type="ECO:0000313" key="1">
    <source>
        <dbReference type="EMBL" id="ALP42489.1"/>
    </source>
</evidence>
<dbReference type="EMBL" id="CP013067">
    <property type="protein sequence ID" value="ALP42489.1"/>
    <property type="molecule type" value="Genomic_DNA"/>
</dbReference>
<dbReference type="InterPro" id="IPR007495">
    <property type="entry name" value="NqrM"/>
</dbReference>
<name>A0A0S2SLB1_9GAMM</name>
<dbReference type="AlphaFoldDB" id="A0A0S2SLB1"/>
<organism evidence="1 2">
    <name type="scientific">Aeromonas schubertii</name>
    <dbReference type="NCBI Taxonomy" id="652"/>
    <lineage>
        <taxon>Bacteria</taxon>
        <taxon>Pseudomonadati</taxon>
        <taxon>Pseudomonadota</taxon>
        <taxon>Gammaproteobacteria</taxon>
        <taxon>Aeromonadales</taxon>
        <taxon>Aeromonadaceae</taxon>
        <taxon>Aeromonas</taxon>
    </lineage>
</organism>
<dbReference type="Proteomes" id="UP000058114">
    <property type="component" value="Chromosome"/>
</dbReference>
<dbReference type="RefSeq" id="WP_060584613.1">
    <property type="nucleotide sequence ID" value="NZ_CP013067.1"/>
</dbReference>
<accession>A0A0S2SLB1</accession>
<reference evidence="2" key="1">
    <citation type="submission" date="2015-10" db="EMBL/GenBank/DDBJ databases">
        <title>Complete Genome Sequence of Aeromonas schubertii strain WL1483.</title>
        <authorList>
            <person name="Liu L."/>
        </authorList>
    </citation>
    <scope>NUCLEOTIDE SEQUENCE [LARGE SCALE GENOMIC DNA]</scope>
    <source>
        <strain evidence="2">WL1483</strain>
    </source>
</reference>
<protein>
    <submittedName>
        <fullName evidence="1">Na(+)-translocating NADH-quinone reductase subunit E</fullName>
    </submittedName>
</protein>
<dbReference type="KEGG" id="asr:WL1483_4823"/>
<gene>
    <name evidence="1" type="ORF">WL1483_4823</name>
</gene>
<evidence type="ECO:0000313" key="2">
    <source>
        <dbReference type="Proteomes" id="UP000058114"/>
    </source>
</evidence>
<dbReference type="PATRIC" id="fig|652.5.peg.1094"/>
<dbReference type="PANTHER" id="PTHR40691:SF1">
    <property type="entry name" value="EXPORTED PROTEIN"/>
    <property type="match status" value="1"/>
</dbReference>
<sequence>MQIFLITFAVFLLFVAAMAIGYIIKKETISGSCGGLGAIGIEKECDCPEPCDNRKKKMAAEEARRKMLEENRII</sequence>